<dbReference type="GO" id="GO:0050801">
    <property type="term" value="P:monoatomic ion homeostasis"/>
    <property type="evidence" value="ECO:0007669"/>
    <property type="project" value="TreeGrafter"/>
</dbReference>
<feature type="transmembrane region" description="Helical" evidence="7">
    <location>
        <begin position="488"/>
        <end position="515"/>
    </location>
</feature>
<accession>A0A7S0MVQ0</accession>
<proteinExistence type="inferred from homology"/>
<evidence type="ECO:0000256" key="6">
    <source>
        <dbReference type="SAM" id="MobiDB-lite"/>
    </source>
</evidence>
<feature type="transmembrane region" description="Helical" evidence="7">
    <location>
        <begin position="102"/>
        <end position="128"/>
    </location>
</feature>
<dbReference type="InterPro" id="IPR003020">
    <property type="entry name" value="HCO3_transpt_euk"/>
</dbReference>
<evidence type="ECO:0000256" key="1">
    <source>
        <dbReference type="ARBA" id="ARBA00004141"/>
    </source>
</evidence>
<dbReference type="GO" id="GO:0005886">
    <property type="term" value="C:plasma membrane"/>
    <property type="evidence" value="ECO:0007669"/>
    <property type="project" value="TreeGrafter"/>
</dbReference>
<keyword evidence="4 7" id="KW-1133">Transmembrane helix</keyword>
<dbReference type="Pfam" id="PF00955">
    <property type="entry name" value="HCO3_cotransp"/>
    <property type="match status" value="2"/>
</dbReference>
<dbReference type="InterPro" id="IPR011531">
    <property type="entry name" value="HCO3_transpt-like_TM_dom"/>
</dbReference>
<dbReference type="EMBL" id="HBFA01005132">
    <property type="protein sequence ID" value="CAD8652713.1"/>
    <property type="molecule type" value="Transcribed_RNA"/>
</dbReference>
<evidence type="ECO:0000256" key="2">
    <source>
        <dbReference type="ARBA" id="ARBA00006262"/>
    </source>
</evidence>
<dbReference type="Gene3D" id="1.10.287.570">
    <property type="entry name" value="Helical hairpin bin"/>
    <property type="match status" value="1"/>
</dbReference>
<organism evidence="9">
    <name type="scientific">Pyramimonas obovata</name>
    <dbReference type="NCBI Taxonomy" id="1411642"/>
    <lineage>
        <taxon>Eukaryota</taxon>
        <taxon>Viridiplantae</taxon>
        <taxon>Chlorophyta</taxon>
        <taxon>Pyramimonadophyceae</taxon>
        <taxon>Pyramimonadales</taxon>
        <taxon>Pyramimonadaceae</taxon>
        <taxon>Pyramimonas</taxon>
        <taxon>Pyramimonas incertae sedis</taxon>
    </lineage>
</organism>
<feature type="transmembrane region" description="Helical" evidence="7">
    <location>
        <begin position="71"/>
        <end position="90"/>
    </location>
</feature>
<feature type="region of interest" description="Disordered" evidence="6">
    <location>
        <begin position="1"/>
        <end position="32"/>
    </location>
</feature>
<feature type="domain" description="Bicarbonate transporter-like transmembrane" evidence="8">
    <location>
        <begin position="212"/>
        <end position="537"/>
    </location>
</feature>
<evidence type="ECO:0000256" key="7">
    <source>
        <dbReference type="SAM" id="Phobius"/>
    </source>
</evidence>
<feature type="transmembrane region" description="Helical" evidence="7">
    <location>
        <begin position="247"/>
        <end position="266"/>
    </location>
</feature>
<protein>
    <recommendedName>
        <fullName evidence="8">Bicarbonate transporter-like transmembrane domain-containing protein</fullName>
    </recommendedName>
</protein>
<evidence type="ECO:0000259" key="8">
    <source>
        <dbReference type="Pfam" id="PF00955"/>
    </source>
</evidence>
<comment type="similarity">
    <text evidence="2">Belongs to the anion exchanger (TC 2.A.31.3) family.</text>
</comment>
<keyword evidence="3 7" id="KW-0812">Transmembrane</keyword>
<feature type="transmembrane region" description="Helical" evidence="7">
    <location>
        <begin position="340"/>
        <end position="360"/>
    </location>
</feature>
<feature type="transmembrane region" description="Helical" evidence="7">
    <location>
        <begin position="298"/>
        <end position="319"/>
    </location>
</feature>
<feature type="transmembrane region" description="Helical" evidence="7">
    <location>
        <begin position="177"/>
        <end position="195"/>
    </location>
</feature>
<evidence type="ECO:0000256" key="3">
    <source>
        <dbReference type="ARBA" id="ARBA00022692"/>
    </source>
</evidence>
<name>A0A7S0MVQ0_9CHLO</name>
<dbReference type="GO" id="GO:0006820">
    <property type="term" value="P:monoatomic anion transport"/>
    <property type="evidence" value="ECO:0007669"/>
    <property type="project" value="InterPro"/>
</dbReference>
<feature type="transmembrane region" description="Helical" evidence="7">
    <location>
        <begin position="432"/>
        <end position="450"/>
    </location>
</feature>
<feature type="compositionally biased region" description="Polar residues" evidence="6">
    <location>
        <begin position="1"/>
        <end position="13"/>
    </location>
</feature>
<evidence type="ECO:0000256" key="4">
    <source>
        <dbReference type="ARBA" id="ARBA00022989"/>
    </source>
</evidence>
<comment type="subcellular location">
    <subcellularLocation>
        <location evidence="1">Membrane</location>
        <topology evidence="1">Multi-pass membrane protein</topology>
    </subcellularLocation>
</comment>
<evidence type="ECO:0000256" key="5">
    <source>
        <dbReference type="ARBA" id="ARBA00023136"/>
    </source>
</evidence>
<keyword evidence="5 7" id="KW-0472">Membrane</keyword>
<gene>
    <name evidence="9" type="ORF">POBO1169_LOCUS2627</name>
</gene>
<dbReference type="AlphaFoldDB" id="A0A7S0MVQ0"/>
<dbReference type="PANTHER" id="PTHR11453">
    <property type="entry name" value="ANION EXCHANGE PROTEIN"/>
    <property type="match status" value="1"/>
</dbReference>
<reference evidence="9" key="1">
    <citation type="submission" date="2021-01" db="EMBL/GenBank/DDBJ databases">
        <authorList>
            <person name="Corre E."/>
            <person name="Pelletier E."/>
            <person name="Niang G."/>
            <person name="Scheremetjew M."/>
            <person name="Finn R."/>
            <person name="Kale V."/>
            <person name="Holt S."/>
            <person name="Cochrane G."/>
            <person name="Meng A."/>
            <person name="Brown T."/>
            <person name="Cohen L."/>
        </authorList>
    </citation>
    <scope>NUCLEOTIDE SEQUENCE</scope>
    <source>
        <strain evidence="9">CCMP722</strain>
    </source>
</reference>
<feature type="transmembrane region" description="Helical" evidence="7">
    <location>
        <begin position="215"/>
        <end position="235"/>
    </location>
</feature>
<feature type="transmembrane region" description="Helical" evidence="7">
    <location>
        <begin position="148"/>
        <end position="168"/>
    </location>
</feature>
<feature type="domain" description="Bicarbonate transporter-like transmembrane" evidence="8">
    <location>
        <begin position="40"/>
        <end position="211"/>
    </location>
</feature>
<dbReference type="PANTHER" id="PTHR11453:SF82">
    <property type="entry name" value="BORON TRANSPORTER 1"/>
    <property type="match status" value="1"/>
</dbReference>
<sequence length="577" mass="64106">MPSSEAIFVSNSPLYEEEPGENKAGPGPGPDSGGNKGHWFCREMIKEVKGRLPYYFSDFADGRSRKVYASIPYMFFASVAPALTFAAWLEKNTDKQFGVVEVLMSSVLCGTFFALFGGQPLIIVGVTGPVSIFSITVYEISKSLDLKFLPWMAWISFWAMLMHIALAATNSCSLIRLVTRFSCETFGFLIAIIYIKNAIVDLVDFFKNDPLDAALLELLITLGSFWTCVQLSSFKQLAFFSPITRDVVTDYAIPIGMIIFSAVPFIPKFKDSKIQMLDVPDEFQTTSGRDWFVDWTDISWLGIFLAIVPAFVLTVLFFFDHNVSSLLSQQANYGLKKPPAYNYDFFIVGLSIFACGVLGVPPTNGLIPQAPLHVRSLAEIDIVEDHRGNKAEVWNKVHEQRVSGLGQSVAIGLMMIPFLLKNILGNIPNSVLDGLFLFLGFASFPGNQFYDRLLLPFQGRDRETPNEYLVADPPVKYATIRKFTAVQLSIWCVIFGVTLYPNTAITFPIFIAVLVPLRLKVLPKYFAVEDLELLDSVAVAPEAEEGASGDEEGSLPRTASAMDMECKIYHNGKPVEE</sequence>
<evidence type="ECO:0000313" key="9">
    <source>
        <dbReference type="EMBL" id="CAD8652713.1"/>
    </source>
</evidence>
<dbReference type="GO" id="GO:0005452">
    <property type="term" value="F:solute:inorganic anion antiporter activity"/>
    <property type="evidence" value="ECO:0007669"/>
    <property type="project" value="InterPro"/>
</dbReference>